<proteinExistence type="predicted"/>
<dbReference type="EMBL" id="VSSQ01058154">
    <property type="protein sequence ID" value="MPN11882.1"/>
    <property type="molecule type" value="Genomic_DNA"/>
</dbReference>
<feature type="transmembrane region" description="Helical" evidence="1">
    <location>
        <begin position="40"/>
        <end position="61"/>
    </location>
</feature>
<keyword evidence="1" id="KW-1133">Transmembrane helix</keyword>
<organism evidence="2">
    <name type="scientific">bioreactor metagenome</name>
    <dbReference type="NCBI Taxonomy" id="1076179"/>
    <lineage>
        <taxon>unclassified sequences</taxon>
        <taxon>metagenomes</taxon>
        <taxon>ecological metagenomes</taxon>
    </lineage>
</organism>
<name>A0A645FEH8_9ZZZZ</name>
<comment type="caution">
    <text evidence="2">The sequence shown here is derived from an EMBL/GenBank/DDBJ whole genome shotgun (WGS) entry which is preliminary data.</text>
</comment>
<sequence>MNDVMNGIGFADLFIISRLKPYFLVADIRVEIDDIVGAEFYPAGVIVFIIIFQVLLDILVGKVERDRGAKRQVMPVCRQIGRSPVKRNYPLQLFQYNGSHFIHAAYAVDFINNIGDCHPNIIAKRVQNVHRHIC</sequence>
<protein>
    <submittedName>
        <fullName evidence="2">Uncharacterized protein</fullName>
    </submittedName>
</protein>
<dbReference type="AlphaFoldDB" id="A0A645FEH8"/>
<accession>A0A645FEH8</accession>
<keyword evidence="1" id="KW-0812">Transmembrane</keyword>
<reference evidence="2" key="1">
    <citation type="submission" date="2019-08" db="EMBL/GenBank/DDBJ databases">
        <authorList>
            <person name="Kucharzyk K."/>
            <person name="Murdoch R.W."/>
            <person name="Higgins S."/>
            <person name="Loffler F."/>
        </authorList>
    </citation>
    <scope>NUCLEOTIDE SEQUENCE</scope>
</reference>
<evidence type="ECO:0000256" key="1">
    <source>
        <dbReference type="SAM" id="Phobius"/>
    </source>
</evidence>
<gene>
    <name evidence="2" type="ORF">SDC9_159191</name>
</gene>
<evidence type="ECO:0000313" key="2">
    <source>
        <dbReference type="EMBL" id="MPN11882.1"/>
    </source>
</evidence>
<keyword evidence="1" id="KW-0472">Membrane</keyword>